<dbReference type="VEuPathDB" id="AmoebaDB:NAEGRDRAFT_79267"/>
<dbReference type="PANTHER" id="PTHR34817">
    <property type="entry name" value="NUCLEOTIDYLTRANSFERASE"/>
    <property type="match status" value="1"/>
</dbReference>
<evidence type="ECO:0000313" key="1">
    <source>
        <dbReference type="EMBL" id="EFC46052.1"/>
    </source>
</evidence>
<dbReference type="OrthoDB" id="10266790at2759"/>
<keyword evidence="2" id="KW-1185">Reference proteome</keyword>
<dbReference type="EMBL" id="GG738860">
    <property type="protein sequence ID" value="EFC46052.1"/>
    <property type="molecule type" value="Genomic_DNA"/>
</dbReference>
<dbReference type="PANTHER" id="PTHR34817:SF2">
    <property type="entry name" value="NUCLEOTIDYLTRANSFERASE"/>
    <property type="match status" value="1"/>
</dbReference>
<reference evidence="1 2" key="1">
    <citation type="journal article" date="2010" name="Cell">
        <title>The genome of Naegleria gruberi illuminates early eukaryotic versatility.</title>
        <authorList>
            <person name="Fritz-Laylin L.K."/>
            <person name="Prochnik S.E."/>
            <person name="Ginger M.L."/>
            <person name="Dacks J.B."/>
            <person name="Carpenter M.L."/>
            <person name="Field M.C."/>
            <person name="Kuo A."/>
            <person name="Paredez A."/>
            <person name="Chapman J."/>
            <person name="Pham J."/>
            <person name="Shu S."/>
            <person name="Neupane R."/>
            <person name="Cipriano M."/>
            <person name="Mancuso J."/>
            <person name="Tu H."/>
            <person name="Salamov A."/>
            <person name="Lindquist E."/>
            <person name="Shapiro H."/>
            <person name="Lucas S."/>
            <person name="Grigoriev I.V."/>
            <person name="Cande W.Z."/>
            <person name="Fulton C."/>
            <person name="Rokhsar D.S."/>
            <person name="Dawson S.C."/>
        </authorList>
    </citation>
    <scope>NUCLEOTIDE SEQUENCE [LARGE SCALE GENOMIC DNA]</scope>
    <source>
        <strain evidence="1 2">NEG-M</strain>
    </source>
</reference>
<protein>
    <submittedName>
        <fullName evidence="1">Uncharacterized protein</fullName>
    </submittedName>
</protein>
<dbReference type="GeneID" id="8850533"/>
<dbReference type="InParanoid" id="D2VB28"/>
<dbReference type="Proteomes" id="UP000006671">
    <property type="component" value="Unassembled WGS sequence"/>
</dbReference>
<dbReference type="AlphaFoldDB" id="D2VB28"/>
<gene>
    <name evidence="1" type="ORF">NAEGRDRAFT_79267</name>
</gene>
<dbReference type="RefSeq" id="XP_002678796.1">
    <property type="nucleotide sequence ID" value="XM_002678750.1"/>
</dbReference>
<accession>D2VB28</accession>
<dbReference type="OMA" id="LWIEHAR"/>
<organism evidence="2">
    <name type="scientific">Naegleria gruberi</name>
    <name type="common">Amoeba</name>
    <dbReference type="NCBI Taxonomy" id="5762"/>
    <lineage>
        <taxon>Eukaryota</taxon>
        <taxon>Discoba</taxon>
        <taxon>Heterolobosea</taxon>
        <taxon>Tetramitia</taxon>
        <taxon>Eutetramitia</taxon>
        <taxon>Vahlkampfiidae</taxon>
        <taxon>Naegleria</taxon>
    </lineage>
</organism>
<dbReference type="KEGG" id="ngr:NAEGRDRAFT_79267"/>
<proteinExistence type="predicted"/>
<evidence type="ECO:0000313" key="2">
    <source>
        <dbReference type="Proteomes" id="UP000006671"/>
    </source>
</evidence>
<dbReference type="Pfam" id="PF10127">
    <property type="entry name" value="RlaP"/>
    <property type="match status" value="1"/>
</dbReference>
<sequence length="332" mass="40009">MSDLASSTTSYHRVTQFNSPHASNVLPQILKLLSEIEKENRVKILFVYVHPVDWYLRVRDEVDLEIRKKVMIKLDHLKGDETEIDFVGYEFRKMLSYTAKSNPTAMEWMVQSEIIYYCYDEKWLKEMKEFWNVYYFNLKTIVYHYLNIAKDNYCDYLRNKAEVNRKKYIYVMRCLLWVEHAKLSHFSAWKNGQTVEKITPIIPVPPFDVNLLLSETLEKQKEYLEYPEKDKYPIQFNFFDKQTQALEQLNYLIDRKKASSGQWTKQPRIPVLDDWLMFLRMEEKVFADKILSLEKRKIDCITQEEKNSLQQRFDSLFYEHVMGFDKIPSVLE</sequence>
<name>D2VB28_NAEGR</name>
<dbReference type="InterPro" id="IPR018775">
    <property type="entry name" value="RlaP"/>
</dbReference>